<dbReference type="AlphaFoldDB" id="A0A0B6ZN56"/>
<gene>
    <name evidence="6" type="primary">ORF72751</name>
</gene>
<evidence type="ECO:0000256" key="1">
    <source>
        <dbReference type="ARBA" id="ARBA00004613"/>
    </source>
</evidence>
<evidence type="ECO:0000256" key="3">
    <source>
        <dbReference type="ARBA" id="ARBA00022729"/>
    </source>
</evidence>
<reference evidence="6" key="1">
    <citation type="submission" date="2014-12" db="EMBL/GenBank/DDBJ databases">
        <title>Insight into the proteome of Arion vulgaris.</title>
        <authorList>
            <person name="Aradska J."/>
            <person name="Bulat T."/>
            <person name="Smidak R."/>
            <person name="Sarate P."/>
            <person name="Gangsoo J."/>
            <person name="Sialana F."/>
            <person name="Bilban M."/>
            <person name="Lubec G."/>
        </authorList>
    </citation>
    <scope>NUCLEOTIDE SEQUENCE</scope>
    <source>
        <tissue evidence="6">Skin</tissue>
    </source>
</reference>
<dbReference type="PANTHER" id="PTHR22923:SF116">
    <property type="entry name" value="C1Q DOMAIN-CONTAINING PROTEIN"/>
    <property type="match status" value="1"/>
</dbReference>
<dbReference type="Pfam" id="PF00386">
    <property type="entry name" value="C1q"/>
    <property type="match status" value="1"/>
</dbReference>
<dbReference type="PANTHER" id="PTHR22923">
    <property type="entry name" value="CEREBELLIN-RELATED"/>
    <property type="match status" value="1"/>
</dbReference>
<dbReference type="InterPro" id="IPR050822">
    <property type="entry name" value="Cerebellin_Synaptic_Org"/>
</dbReference>
<feature type="chain" id="PRO_5002123857" description="C1q domain-containing protein" evidence="4">
    <location>
        <begin position="27"/>
        <end position="165"/>
    </location>
</feature>
<comment type="subcellular location">
    <subcellularLocation>
        <location evidence="1">Secreted</location>
    </subcellularLocation>
</comment>
<feature type="domain" description="C1q" evidence="5">
    <location>
        <begin position="28"/>
        <end position="163"/>
    </location>
</feature>
<evidence type="ECO:0000259" key="5">
    <source>
        <dbReference type="PROSITE" id="PS50871"/>
    </source>
</evidence>
<dbReference type="EMBL" id="HACG01023214">
    <property type="protein sequence ID" value="CEK70079.1"/>
    <property type="molecule type" value="Transcribed_RNA"/>
</dbReference>
<dbReference type="SUPFAM" id="SSF49842">
    <property type="entry name" value="TNF-like"/>
    <property type="match status" value="1"/>
</dbReference>
<proteinExistence type="predicted"/>
<dbReference type="InterPro" id="IPR001073">
    <property type="entry name" value="C1q_dom"/>
</dbReference>
<evidence type="ECO:0000256" key="4">
    <source>
        <dbReference type="SAM" id="SignalP"/>
    </source>
</evidence>
<name>A0A0B6ZN56_9EUPU</name>
<dbReference type="Gene3D" id="2.60.120.40">
    <property type="match status" value="1"/>
</dbReference>
<dbReference type="SMART" id="SM00110">
    <property type="entry name" value="C1Q"/>
    <property type="match status" value="1"/>
</dbReference>
<dbReference type="InterPro" id="IPR008983">
    <property type="entry name" value="Tumour_necrosis_fac-like_dom"/>
</dbReference>
<accession>A0A0B6ZN56</accession>
<dbReference type="GO" id="GO:0005576">
    <property type="term" value="C:extracellular region"/>
    <property type="evidence" value="ECO:0007669"/>
    <property type="project" value="UniProtKB-SubCell"/>
</dbReference>
<sequence>KEIWKLTIMIFLAVFCVILSQSVVSAQVEAGQIAFTATLRKDLTVGAEHHIVYTDVYTNHGGAYSPKSGFFTVPRDGLYAFHIHALAQEAKPVSIDLYVDQKYYISSRGQSIKFASAGNQIILNLVKGNQVYVRTRQESNFYGRAKDAYINFSGYYAGLPTGIKI</sequence>
<feature type="signal peptide" evidence="4">
    <location>
        <begin position="1"/>
        <end position="26"/>
    </location>
</feature>
<dbReference type="PRINTS" id="PR00007">
    <property type="entry name" value="COMPLEMNTC1Q"/>
</dbReference>
<evidence type="ECO:0000256" key="2">
    <source>
        <dbReference type="ARBA" id="ARBA00022525"/>
    </source>
</evidence>
<protein>
    <recommendedName>
        <fullName evidence="5">C1q domain-containing protein</fullName>
    </recommendedName>
</protein>
<organism evidence="6">
    <name type="scientific">Arion vulgaris</name>
    <dbReference type="NCBI Taxonomy" id="1028688"/>
    <lineage>
        <taxon>Eukaryota</taxon>
        <taxon>Metazoa</taxon>
        <taxon>Spiralia</taxon>
        <taxon>Lophotrochozoa</taxon>
        <taxon>Mollusca</taxon>
        <taxon>Gastropoda</taxon>
        <taxon>Heterobranchia</taxon>
        <taxon>Euthyneura</taxon>
        <taxon>Panpulmonata</taxon>
        <taxon>Eupulmonata</taxon>
        <taxon>Stylommatophora</taxon>
        <taxon>Helicina</taxon>
        <taxon>Arionoidea</taxon>
        <taxon>Arionidae</taxon>
        <taxon>Arion</taxon>
    </lineage>
</organism>
<dbReference type="PROSITE" id="PS50871">
    <property type="entry name" value="C1Q"/>
    <property type="match status" value="1"/>
</dbReference>
<keyword evidence="3 4" id="KW-0732">Signal</keyword>
<evidence type="ECO:0000313" key="6">
    <source>
        <dbReference type="EMBL" id="CEK70079.1"/>
    </source>
</evidence>
<feature type="non-terminal residue" evidence="6">
    <location>
        <position position="1"/>
    </location>
</feature>
<keyword evidence="2" id="KW-0964">Secreted</keyword>